<dbReference type="NCBIfam" id="NF002848">
    <property type="entry name" value="PRK03103.1"/>
    <property type="match status" value="1"/>
</dbReference>
<dbReference type="GO" id="GO:0006281">
    <property type="term" value="P:DNA repair"/>
    <property type="evidence" value="ECO:0007669"/>
    <property type="project" value="UniProtKB-UniRule"/>
</dbReference>
<dbReference type="Pfam" id="PF00817">
    <property type="entry name" value="IMS"/>
    <property type="match status" value="1"/>
</dbReference>
<proteinExistence type="inferred from homology"/>
<dbReference type="InterPro" id="IPR043502">
    <property type="entry name" value="DNA/RNA_pol_sf"/>
</dbReference>
<dbReference type="GO" id="GO:0003684">
    <property type="term" value="F:damaged DNA binding"/>
    <property type="evidence" value="ECO:0007669"/>
    <property type="project" value="InterPro"/>
</dbReference>
<dbReference type="Gene3D" id="3.40.1170.60">
    <property type="match status" value="1"/>
</dbReference>
<keyword evidence="9" id="KW-1185">Reference proteome</keyword>
<keyword evidence="5" id="KW-0238">DNA-binding</keyword>
<dbReference type="GO" id="GO:0009432">
    <property type="term" value="P:SOS response"/>
    <property type="evidence" value="ECO:0007669"/>
    <property type="project" value="TreeGrafter"/>
</dbReference>
<evidence type="ECO:0000313" key="9">
    <source>
        <dbReference type="Proteomes" id="UP000309676"/>
    </source>
</evidence>
<evidence type="ECO:0000256" key="2">
    <source>
        <dbReference type="ARBA" id="ARBA00022457"/>
    </source>
</evidence>
<feature type="active site" evidence="5">
    <location>
        <position position="117"/>
    </location>
</feature>
<dbReference type="GO" id="GO:0000287">
    <property type="term" value="F:magnesium ion binding"/>
    <property type="evidence" value="ECO:0007669"/>
    <property type="project" value="UniProtKB-UniRule"/>
</dbReference>
<reference evidence="8 9" key="1">
    <citation type="submission" date="2019-05" db="EMBL/GenBank/DDBJ databases">
        <authorList>
            <person name="Narsing Rao M.P."/>
            <person name="Li W.J."/>
        </authorList>
    </citation>
    <scope>NUCLEOTIDE SEQUENCE [LARGE SCALE GENOMIC DNA]</scope>
    <source>
        <strain evidence="8 9">SYSU_K30003</strain>
    </source>
</reference>
<dbReference type="Gene3D" id="3.30.70.270">
    <property type="match status" value="1"/>
</dbReference>
<dbReference type="GO" id="GO:0042276">
    <property type="term" value="P:error-prone translesion synthesis"/>
    <property type="evidence" value="ECO:0007669"/>
    <property type="project" value="TreeGrafter"/>
</dbReference>
<keyword evidence="5" id="KW-0227">DNA damage</keyword>
<keyword evidence="4 5" id="KW-0239">DNA-directed DNA polymerase</keyword>
<protein>
    <recommendedName>
        <fullName evidence="5">DNA polymerase IV</fullName>
        <shortName evidence="5">Pol IV</shortName>
        <ecNumber evidence="5">2.7.7.7</ecNumber>
    </recommendedName>
</protein>
<dbReference type="InterPro" id="IPR043128">
    <property type="entry name" value="Rev_trsase/Diguanyl_cyclase"/>
</dbReference>
<dbReference type="InterPro" id="IPR050116">
    <property type="entry name" value="DNA_polymerase-Y"/>
</dbReference>
<evidence type="ECO:0000313" key="8">
    <source>
        <dbReference type="EMBL" id="TLS54238.1"/>
    </source>
</evidence>
<dbReference type="OrthoDB" id="9808813at2"/>
<gene>
    <name evidence="5" type="primary">dinB</name>
    <name evidence="8" type="ORF">FE782_02510</name>
</gene>
<dbReference type="InterPro" id="IPR001126">
    <property type="entry name" value="UmuC"/>
</dbReference>
<keyword evidence="2 5" id="KW-0515">Mutator protein</keyword>
<dbReference type="Gene3D" id="3.30.1490.100">
    <property type="entry name" value="DNA polymerase, Y-family, little finger domain"/>
    <property type="match status" value="1"/>
</dbReference>
<dbReference type="HAMAP" id="MF_01113">
    <property type="entry name" value="DNApol_IV"/>
    <property type="match status" value="1"/>
</dbReference>
<organism evidence="8 9">
    <name type="scientific">Paenibacillus antri</name>
    <dbReference type="NCBI Taxonomy" id="2582848"/>
    <lineage>
        <taxon>Bacteria</taxon>
        <taxon>Bacillati</taxon>
        <taxon>Bacillota</taxon>
        <taxon>Bacilli</taxon>
        <taxon>Bacillales</taxon>
        <taxon>Paenibacillaceae</taxon>
        <taxon>Paenibacillus</taxon>
    </lineage>
</organism>
<dbReference type="Pfam" id="PF11798">
    <property type="entry name" value="IMS_HHH"/>
    <property type="match status" value="1"/>
</dbReference>
<keyword evidence="5" id="KW-0235">DNA replication</keyword>
<dbReference type="GO" id="GO:0003887">
    <property type="term" value="F:DNA-directed DNA polymerase activity"/>
    <property type="evidence" value="ECO:0007669"/>
    <property type="project" value="UniProtKB-UniRule"/>
</dbReference>
<keyword evidence="5" id="KW-0479">Metal-binding</keyword>
<dbReference type="InterPro" id="IPR036775">
    <property type="entry name" value="DNA_pol_Y-fam_lit_finger_sf"/>
</dbReference>
<feature type="site" description="Substrate discrimination" evidence="5">
    <location>
        <position position="24"/>
    </location>
</feature>
<comment type="caution">
    <text evidence="8">The sequence shown here is derived from an EMBL/GenBank/DDBJ whole genome shotgun (WGS) entry which is preliminary data.</text>
</comment>
<keyword evidence="5" id="KW-0460">Magnesium</keyword>
<comment type="cofactor">
    <cofactor evidence="5">
        <name>Mg(2+)</name>
        <dbReference type="ChEBI" id="CHEBI:18420"/>
    </cofactor>
    <text evidence="5">Binds 2 magnesium ions per subunit.</text>
</comment>
<keyword evidence="5" id="KW-0963">Cytoplasm</keyword>
<keyword evidence="3 5" id="KW-0548">Nucleotidyltransferase</keyword>
<dbReference type="PANTHER" id="PTHR11076:SF33">
    <property type="entry name" value="DNA POLYMERASE KAPPA"/>
    <property type="match status" value="1"/>
</dbReference>
<dbReference type="PANTHER" id="PTHR11076">
    <property type="entry name" value="DNA REPAIR POLYMERASE UMUC / TRANSFERASE FAMILY MEMBER"/>
    <property type="match status" value="1"/>
</dbReference>
<sequence length="428" mass="47333">MMVNEDAYPKSGRVILHIDMNAFYCSVHEAAEPELYRGKPTAVAGSAEARKGIVVTSSYPARARGVKTGMTVREATRLCPGLILLKPDFDLYRSYSLAFLRIVESVSPLVEPVSIDECYVDITGSKQFGPPLAIAGELQRRIREELGLPCSIGVAPNKLLAKTASDMKKPNGLTVLRLRDVPKALWPRPCDELHGIGSKTAAKLERLGIRTLGALAEAEEAFLVTHFGVNGHWLKRAANGRDDAPVNAEREQAKSVGHTVTLPEDVTEPNEARRVLLNLADQVTRRLRRKGLIASTVQITIRRPDMKTITRAVTLPAPTDEAAVVHRAACALFEKHWPDRAPARLLGVACQNLREKEDVPMQLDLFEYREQPKKAELTTVMDRIRDKYGESAILTAGMLGDDPASRIRNKKERGTSLQMDHLEGNEEE</sequence>
<dbReference type="InterPro" id="IPR024728">
    <property type="entry name" value="PolY_HhH_motif"/>
</dbReference>
<feature type="domain" description="UmuC" evidence="7">
    <location>
        <begin position="15"/>
        <end position="197"/>
    </location>
</feature>
<dbReference type="CDD" id="cd03586">
    <property type="entry name" value="PolY_Pol_IV_kappa"/>
    <property type="match status" value="1"/>
</dbReference>
<keyword evidence="5 8" id="KW-0808">Transferase</keyword>
<comment type="subcellular location">
    <subcellularLocation>
        <location evidence="5">Cytoplasm</location>
    </subcellularLocation>
</comment>
<dbReference type="InterPro" id="IPR017961">
    <property type="entry name" value="DNA_pol_Y-fam_little_finger"/>
</dbReference>
<feature type="binding site" evidence="5">
    <location>
        <position position="19"/>
    </location>
    <ligand>
        <name>Mg(2+)</name>
        <dbReference type="ChEBI" id="CHEBI:18420"/>
    </ligand>
</feature>
<evidence type="ECO:0000256" key="3">
    <source>
        <dbReference type="ARBA" id="ARBA00022695"/>
    </source>
</evidence>
<dbReference type="EMBL" id="VCIW01000001">
    <property type="protein sequence ID" value="TLS54238.1"/>
    <property type="molecule type" value="Genomic_DNA"/>
</dbReference>
<dbReference type="Proteomes" id="UP000309676">
    <property type="component" value="Unassembled WGS sequence"/>
</dbReference>
<evidence type="ECO:0000256" key="6">
    <source>
        <dbReference type="SAM" id="MobiDB-lite"/>
    </source>
</evidence>
<evidence type="ECO:0000256" key="4">
    <source>
        <dbReference type="ARBA" id="ARBA00022932"/>
    </source>
</evidence>
<comment type="catalytic activity">
    <reaction evidence="5">
        <text>DNA(n) + a 2'-deoxyribonucleoside 5'-triphosphate = DNA(n+1) + diphosphate</text>
        <dbReference type="Rhea" id="RHEA:22508"/>
        <dbReference type="Rhea" id="RHEA-COMP:17339"/>
        <dbReference type="Rhea" id="RHEA-COMP:17340"/>
        <dbReference type="ChEBI" id="CHEBI:33019"/>
        <dbReference type="ChEBI" id="CHEBI:61560"/>
        <dbReference type="ChEBI" id="CHEBI:173112"/>
        <dbReference type="EC" id="2.7.7.7"/>
    </reaction>
</comment>
<dbReference type="NCBIfam" id="NF002677">
    <property type="entry name" value="PRK02406.1"/>
    <property type="match status" value="1"/>
</dbReference>
<keyword evidence="5" id="KW-0234">DNA repair</keyword>
<dbReference type="NCBIfam" id="NF002492">
    <property type="entry name" value="PRK01810.1"/>
    <property type="match status" value="1"/>
</dbReference>
<dbReference type="Pfam" id="PF11799">
    <property type="entry name" value="IMS_C"/>
    <property type="match status" value="1"/>
</dbReference>
<dbReference type="InterPro" id="IPR022880">
    <property type="entry name" value="DNApol_IV"/>
</dbReference>
<dbReference type="GO" id="GO:0005829">
    <property type="term" value="C:cytosol"/>
    <property type="evidence" value="ECO:0007669"/>
    <property type="project" value="TreeGrafter"/>
</dbReference>
<evidence type="ECO:0000256" key="1">
    <source>
        <dbReference type="ARBA" id="ARBA00010945"/>
    </source>
</evidence>
<dbReference type="RefSeq" id="WP_138192157.1">
    <property type="nucleotide sequence ID" value="NZ_VCIW01000001.1"/>
</dbReference>
<dbReference type="Gene3D" id="1.10.150.20">
    <property type="entry name" value="5' to 3' exonuclease, C-terminal subdomain"/>
    <property type="match status" value="1"/>
</dbReference>
<name>A0A5R9GL17_9BACL</name>
<dbReference type="AlphaFoldDB" id="A0A5R9GL17"/>
<dbReference type="PROSITE" id="PS50173">
    <property type="entry name" value="UMUC"/>
    <property type="match status" value="1"/>
</dbReference>
<comment type="similarity">
    <text evidence="1 5">Belongs to the DNA polymerase type-Y family.</text>
</comment>
<dbReference type="GO" id="GO:0006261">
    <property type="term" value="P:DNA-templated DNA replication"/>
    <property type="evidence" value="ECO:0007669"/>
    <property type="project" value="UniProtKB-UniRule"/>
</dbReference>
<accession>A0A5R9GL17</accession>
<evidence type="ECO:0000259" key="7">
    <source>
        <dbReference type="PROSITE" id="PS50173"/>
    </source>
</evidence>
<evidence type="ECO:0000256" key="5">
    <source>
        <dbReference type="HAMAP-Rule" id="MF_01113"/>
    </source>
</evidence>
<dbReference type="SUPFAM" id="SSF100879">
    <property type="entry name" value="Lesion bypass DNA polymerase (Y-family), little finger domain"/>
    <property type="match status" value="1"/>
</dbReference>
<dbReference type="EC" id="2.7.7.7" evidence="5"/>
<comment type="function">
    <text evidence="5">Poorly processive, error-prone DNA polymerase involved in untargeted mutagenesis. Copies undamaged DNA at stalled replication forks, which arise in vivo from mismatched or misaligned primer ends. These misaligned primers can be extended by PolIV. Exhibits no 3'-5' exonuclease (proofreading) activity. May be involved in translesional synthesis, in conjunction with the beta clamp from PolIII.</text>
</comment>
<dbReference type="SUPFAM" id="SSF56672">
    <property type="entry name" value="DNA/RNA polymerases"/>
    <property type="match status" value="1"/>
</dbReference>
<feature type="region of interest" description="Disordered" evidence="6">
    <location>
        <begin position="400"/>
        <end position="428"/>
    </location>
</feature>
<comment type="subunit">
    <text evidence="5">Monomer.</text>
</comment>
<feature type="binding site" evidence="5">
    <location>
        <position position="116"/>
    </location>
    <ligand>
        <name>Mg(2+)</name>
        <dbReference type="ChEBI" id="CHEBI:18420"/>
    </ligand>
</feature>